<gene>
    <name evidence="3" type="ORF">C8R41DRAFT_925577</name>
</gene>
<feature type="compositionally biased region" description="Low complexity" evidence="1">
    <location>
        <begin position="170"/>
        <end position="184"/>
    </location>
</feature>
<dbReference type="Proteomes" id="UP001150217">
    <property type="component" value="Unassembled WGS sequence"/>
</dbReference>
<evidence type="ECO:0000313" key="3">
    <source>
        <dbReference type="EMBL" id="KAJ4467839.1"/>
    </source>
</evidence>
<evidence type="ECO:0000256" key="1">
    <source>
        <dbReference type="SAM" id="MobiDB-lite"/>
    </source>
</evidence>
<protein>
    <submittedName>
        <fullName evidence="3">Uncharacterized protein</fullName>
    </submittedName>
</protein>
<feature type="signal peptide" evidence="2">
    <location>
        <begin position="1"/>
        <end position="18"/>
    </location>
</feature>
<name>A0ABQ8V0A1_9AGAR</name>
<keyword evidence="4" id="KW-1185">Reference proteome</keyword>
<feature type="region of interest" description="Disordered" evidence="1">
    <location>
        <begin position="149"/>
        <end position="250"/>
    </location>
</feature>
<sequence length="282" mass="30222">MRFDIIYLSLGLASVVYAFPVSQRVSVTTGPVTNQATIPLWDIFEELPIRLNYKYVPPSTKEHQQDNKYAGYADDVVNKILERKGDRISTVPFTGDPRWFSFEILTPIRVFDVVCPCTVDVVVVAQNGGAGAQATSTFRETRCKDHFINGVSSLPDGLDPHAKPPSRPESPASDSSHCPASAHSPGPPHSPGSTHSSDSWDLLDSPHSPGSPHPDSHSDSATPALPQSPGSPHSPASPASPAPPQSVTRLNSGQHRIAGVAPQSYVLSGNSSLHVGNTYHHY</sequence>
<feature type="compositionally biased region" description="Low complexity" evidence="1">
    <location>
        <begin position="191"/>
        <end position="210"/>
    </location>
</feature>
<feature type="chain" id="PRO_5045750243" evidence="2">
    <location>
        <begin position="19"/>
        <end position="282"/>
    </location>
</feature>
<dbReference type="EMBL" id="JANVFT010000104">
    <property type="protein sequence ID" value="KAJ4467839.1"/>
    <property type="molecule type" value="Genomic_DNA"/>
</dbReference>
<accession>A0ABQ8V0A1</accession>
<proteinExistence type="predicted"/>
<evidence type="ECO:0000313" key="4">
    <source>
        <dbReference type="Proteomes" id="UP001150217"/>
    </source>
</evidence>
<organism evidence="3 4">
    <name type="scientific">Lentinula lateritia</name>
    <dbReference type="NCBI Taxonomy" id="40482"/>
    <lineage>
        <taxon>Eukaryota</taxon>
        <taxon>Fungi</taxon>
        <taxon>Dikarya</taxon>
        <taxon>Basidiomycota</taxon>
        <taxon>Agaricomycotina</taxon>
        <taxon>Agaricomycetes</taxon>
        <taxon>Agaricomycetidae</taxon>
        <taxon>Agaricales</taxon>
        <taxon>Marasmiineae</taxon>
        <taxon>Omphalotaceae</taxon>
        <taxon>Lentinula</taxon>
    </lineage>
</organism>
<reference evidence="3" key="1">
    <citation type="submission" date="2022-08" db="EMBL/GenBank/DDBJ databases">
        <title>A Global Phylogenomic Analysis of the Shiitake Genus Lentinula.</title>
        <authorList>
            <consortium name="DOE Joint Genome Institute"/>
            <person name="Sierra-Patev S."/>
            <person name="Min B."/>
            <person name="Naranjo-Ortiz M."/>
            <person name="Looney B."/>
            <person name="Konkel Z."/>
            <person name="Slot J.C."/>
            <person name="Sakamoto Y."/>
            <person name="Steenwyk J.L."/>
            <person name="Rokas A."/>
            <person name="Carro J."/>
            <person name="Camarero S."/>
            <person name="Ferreira P."/>
            <person name="Molpeceres G."/>
            <person name="Ruiz-Duenas F.J."/>
            <person name="Serrano A."/>
            <person name="Henrissat B."/>
            <person name="Drula E."/>
            <person name="Hughes K.W."/>
            <person name="Mata J.L."/>
            <person name="Ishikawa N.K."/>
            <person name="Vargas-Isla R."/>
            <person name="Ushijima S."/>
            <person name="Smith C.A."/>
            <person name="Ahrendt S."/>
            <person name="Andreopoulos W."/>
            <person name="He G."/>
            <person name="Labutti K."/>
            <person name="Lipzen A."/>
            <person name="Ng V."/>
            <person name="Riley R."/>
            <person name="Sandor L."/>
            <person name="Barry K."/>
            <person name="Martinez A.T."/>
            <person name="Xiao Y."/>
            <person name="Gibbons J.G."/>
            <person name="Terashima K."/>
            <person name="Grigoriev I.V."/>
            <person name="Hibbett D.S."/>
        </authorList>
    </citation>
    <scope>NUCLEOTIDE SEQUENCE</scope>
    <source>
        <strain evidence="3">RHP3577 ss4</strain>
    </source>
</reference>
<evidence type="ECO:0000256" key="2">
    <source>
        <dbReference type="SAM" id="SignalP"/>
    </source>
</evidence>
<keyword evidence="2" id="KW-0732">Signal</keyword>
<feature type="compositionally biased region" description="Low complexity" evidence="1">
    <location>
        <begin position="227"/>
        <end position="237"/>
    </location>
</feature>
<comment type="caution">
    <text evidence="3">The sequence shown here is derived from an EMBL/GenBank/DDBJ whole genome shotgun (WGS) entry which is preliminary data.</text>
</comment>